<sequence length="79" mass="8899">MRKREEKLDRELIGKLAYKKRGFFSGLIGIVQENNNGITPYKLVFQFGAAVGIQGKDDIVIVGEEDRKNITEKVNSAPF</sequence>
<proteinExistence type="predicted"/>
<gene>
    <name evidence="1" type="ORF">LG52_2641</name>
</gene>
<evidence type="ECO:0000313" key="1">
    <source>
        <dbReference type="EMBL" id="KJE26927.1"/>
    </source>
</evidence>
<dbReference type="PATRIC" id="fig|1462.6.peg.2952"/>
<dbReference type="AlphaFoldDB" id="A0A0D8BU62"/>
<protein>
    <submittedName>
        <fullName evidence="1">Uncharacterized protein</fullName>
    </submittedName>
</protein>
<reference evidence="1 2" key="1">
    <citation type="submission" date="2015-01" db="EMBL/GenBank/DDBJ databases">
        <authorList>
            <person name="Filippidou S."/>
            <person name="Jeanneret N."/>
            <person name="Russel-Delif L."/>
            <person name="Junier T."/>
            <person name="Wunderlin T."/>
            <person name="Molina V."/>
            <person name="Johnson S.L."/>
            <person name="Davenport K.W."/>
            <person name="Chain P.S."/>
            <person name="Dorador C."/>
            <person name="Junier P."/>
        </authorList>
    </citation>
    <scope>NUCLEOTIDE SEQUENCE [LARGE SCALE GENOMIC DNA]</scope>
    <source>
        <strain evidence="1 2">Et7/4</strain>
    </source>
</reference>
<comment type="caution">
    <text evidence="1">The sequence shown here is derived from an EMBL/GenBank/DDBJ whole genome shotgun (WGS) entry which is preliminary data.</text>
</comment>
<evidence type="ECO:0000313" key="2">
    <source>
        <dbReference type="Proteomes" id="UP000032522"/>
    </source>
</evidence>
<dbReference type="Proteomes" id="UP000032522">
    <property type="component" value="Unassembled WGS sequence"/>
</dbReference>
<accession>A0A0D8BU62</accession>
<name>A0A0D8BU62_GEOKU</name>
<dbReference type="RefSeq" id="WP_044732273.1">
    <property type="nucleotide sequence ID" value="NZ_JYBP01000003.1"/>
</dbReference>
<dbReference type="OrthoDB" id="9871414at2"/>
<dbReference type="EMBL" id="JYBP01000003">
    <property type="protein sequence ID" value="KJE26927.1"/>
    <property type="molecule type" value="Genomic_DNA"/>
</dbReference>
<organism evidence="1 2">
    <name type="scientific">Geobacillus kaustophilus</name>
    <dbReference type="NCBI Taxonomy" id="1462"/>
    <lineage>
        <taxon>Bacteria</taxon>
        <taxon>Bacillati</taxon>
        <taxon>Bacillota</taxon>
        <taxon>Bacilli</taxon>
        <taxon>Bacillales</taxon>
        <taxon>Anoxybacillaceae</taxon>
        <taxon>Geobacillus</taxon>
        <taxon>Geobacillus thermoleovorans group</taxon>
    </lineage>
</organism>